<dbReference type="Proteomes" id="UP000014174">
    <property type="component" value="Unassembled WGS sequence"/>
</dbReference>
<dbReference type="EMBL" id="AQPN01000079">
    <property type="protein sequence ID" value="EOR94672.1"/>
    <property type="molecule type" value="Genomic_DNA"/>
</dbReference>
<organism evidence="1 2">
    <name type="scientific">Arcticibacter svalbardensis MN12-7</name>
    <dbReference type="NCBI Taxonomy" id="1150600"/>
    <lineage>
        <taxon>Bacteria</taxon>
        <taxon>Pseudomonadati</taxon>
        <taxon>Bacteroidota</taxon>
        <taxon>Sphingobacteriia</taxon>
        <taxon>Sphingobacteriales</taxon>
        <taxon>Sphingobacteriaceae</taxon>
        <taxon>Arcticibacter</taxon>
    </lineage>
</organism>
<comment type="caution">
    <text evidence="1">The sequence shown here is derived from an EMBL/GenBank/DDBJ whole genome shotgun (WGS) entry which is preliminary data.</text>
</comment>
<proteinExistence type="predicted"/>
<keyword evidence="2" id="KW-1185">Reference proteome</keyword>
<gene>
    <name evidence="1" type="ORF">ADIARSV_2270</name>
</gene>
<dbReference type="AlphaFoldDB" id="R9GS66"/>
<sequence length="40" mass="4487">MKFVGNGNDADILVADELSFKLLVKKKSISIARLWILLIN</sequence>
<evidence type="ECO:0000313" key="1">
    <source>
        <dbReference type="EMBL" id="EOR94672.1"/>
    </source>
</evidence>
<reference evidence="1 2" key="1">
    <citation type="journal article" date="2013" name="Genome Announc.">
        <title>Draft Genome Sequence of Arcticibacter svalbardensis Strain MN12-7T, a Member of the Family Sphingobacteriaceae Isolated from an Arctic Soil Sample.</title>
        <authorList>
            <person name="Shivaji S."/>
            <person name="Ara S."/>
            <person name="Prasad S."/>
            <person name="Manasa B.P."/>
            <person name="Begum Z."/>
            <person name="Singh A."/>
            <person name="Kumar Pinnaka A."/>
        </authorList>
    </citation>
    <scope>NUCLEOTIDE SEQUENCE [LARGE SCALE GENOMIC DNA]</scope>
    <source>
        <strain evidence="1 2">MN12-7</strain>
    </source>
</reference>
<protein>
    <submittedName>
        <fullName evidence="1">Uncharacterized protein</fullName>
    </submittedName>
</protein>
<accession>R9GS66</accession>
<dbReference type="STRING" id="1150600.ADIARSV_2270"/>
<evidence type="ECO:0000313" key="2">
    <source>
        <dbReference type="Proteomes" id="UP000014174"/>
    </source>
</evidence>
<name>R9GS66_9SPHI</name>